<evidence type="ECO:0000256" key="2">
    <source>
        <dbReference type="SAM" id="SignalP"/>
    </source>
</evidence>
<dbReference type="InterPro" id="IPR006530">
    <property type="entry name" value="YD"/>
</dbReference>
<keyword evidence="5" id="KW-1185">Reference proteome</keyword>
<feature type="region of interest" description="Disordered" evidence="1">
    <location>
        <begin position="1840"/>
        <end position="1884"/>
    </location>
</feature>
<dbReference type="EMBL" id="JADPUN010000079">
    <property type="protein sequence ID" value="MBF9128549.1"/>
    <property type="molecule type" value="Genomic_DNA"/>
</dbReference>
<protein>
    <submittedName>
        <fullName evidence="4">RHS repeat-associated core domain-containing protein</fullName>
    </submittedName>
</protein>
<feature type="chain" id="PRO_5047052019" evidence="2">
    <location>
        <begin position="37"/>
        <end position="2020"/>
    </location>
</feature>
<feature type="region of interest" description="Disordered" evidence="1">
    <location>
        <begin position="772"/>
        <end position="796"/>
    </location>
</feature>
<evidence type="ECO:0000259" key="3">
    <source>
        <dbReference type="PROSITE" id="PS01159"/>
    </source>
</evidence>
<organism evidence="4 5">
    <name type="scientific">Plantactinospora alkalitolerans</name>
    <dbReference type="NCBI Taxonomy" id="2789879"/>
    <lineage>
        <taxon>Bacteria</taxon>
        <taxon>Bacillati</taxon>
        <taxon>Actinomycetota</taxon>
        <taxon>Actinomycetes</taxon>
        <taxon>Micromonosporales</taxon>
        <taxon>Micromonosporaceae</taxon>
        <taxon>Plantactinospora</taxon>
    </lineage>
</organism>
<gene>
    <name evidence="4" type="ORF">I0C86_06030</name>
</gene>
<dbReference type="RefSeq" id="WP_196200199.1">
    <property type="nucleotide sequence ID" value="NZ_JADPUN010000079.1"/>
</dbReference>
<feature type="compositionally biased region" description="Basic and acidic residues" evidence="1">
    <location>
        <begin position="1873"/>
        <end position="1882"/>
    </location>
</feature>
<evidence type="ECO:0000313" key="4">
    <source>
        <dbReference type="EMBL" id="MBF9128549.1"/>
    </source>
</evidence>
<dbReference type="Gene3D" id="2.180.10.10">
    <property type="entry name" value="RHS repeat-associated core"/>
    <property type="match status" value="2"/>
</dbReference>
<feature type="compositionally biased region" description="Polar residues" evidence="1">
    <location>
        <begin position="782"/>
        <end position="796"/>
    </location>
</feature>
<dbReference type="Pfam" id="PF05593">
    <property type="entry name" value="RHS_repeat"/>
    <property type="match status" value="1"/>
</dbReference>
<evidence type="ECO:0000313" key="5">
    <source>
        <dbReference type="Proteomes" id="UP000638560"/>
    </source>
</evidence>
<accession>A0ABS0GR62</accession>
<keyword evidence="2" id="KW-0732">Signal</keyword>
<feature type="signal peptide" evidence="2">
    <location>
        <begin position="1"/>
        <end position="36"/>
    </location>
</feature>
<sequence length="2020" mass="218598">MSQLNPVLSRPRWLIALSTTVVMAASTLSAPGLAQAAEVPDGDRKIQSAAAKPGRPVPVDRTPLPDDGGRWIPPKDLGWPTAGQVSLAVDDDPRRPARGVAGRLPVTVSAVAGTRAPERTGVRVLDEQHAGRLGVSGPVVVIDGDAGTVRTTLDYAGFRQFYGAGWGERLNLLRLPACAVTSPERAQCRRTERVEATNNTVTSTLSTQVAMSGGESAVFAVTADESSEEGDYTATDLKAAGSWTGGSGSGGFSYSIPVRLPPAEGPLPTVSLGYSSQVVDGRMAGANNQASWAGDGWGYAPGFIERSYTACADDRSKVDDRDPNNKDLSTGDQCWKGTSASISISLNGTSTALLKDDTKGVWRARNDDNWKIELAGSPASAGAATTERWTVTTPDGTRYFFAGEAAANSRWTVPVFGNHSGEACHASTFKGSACQQAWRWWLDKAVDVHGNTVRYTYASELGHYGAAGDANNRLSYTRGGQLTTIEYGLHADYPSVPASAKVVFSTGNRCLVSECHRDGKPVNANWPDVPWDRDCAAAPCTNKQSPVFFSTKRLTKITTQVRSGGSFSNVESWSLDHEFKAPKVAGSASLWLKEVVHAGHVGDTTTEPPIRFTGVELVNRANALAGAALFSRWRIQNIRTSAGADIHVTYSEPDCDTNDVPAKLENNSRRCYPVYWTPAGYLEPKLDWFHKYVVTEVSEIDRTADQPAITTRYQYSTDGGGSTALWAYDDSEFTKKKHRTYQEWRGYPQVTTLVGEPGRGVPLTTRKRFYRGLDGEPMPDGSTRSVRVSDSENNSYPDHRALAGSVLEEAKLDGNTVVEASTSQYWTRETATRAHSGGTDRAYLTGPAVQKTRKLIAPGTWARTETRTGYNNDGLPETVAKLGDTGRPGDETCTRTTYVPNDDRWIREAVSRVETVAKDCGQTTARPDDVVSDVRTYHDGSQVHGAKPTEGLVTREEELDTWEGGPSYAITVQRGHDDLGRVTSETDARGEVTTTAYTPAGPGPVTQTVSTNPLGHQTTTTLQPAWAEPTAVVDANDKRTVLTRDPLGRLAKVWLPGRSATATPNMEFGYLLRTDGPLAVTTKQLTPNGGYRTEVSLLDSLHRSVQTQTDAAGGKRLVTSTGYNDRGLEAYRAGPNHRTGAPGTDLIGDDPGADRVRTTFSHDGVGRVTNEGTWSANKLLWETVTGYGGSTGGWQVTVTPPLGGTATSTISDVHDQKIELRQYHGATPTGDYDKTTYTYTPRGDLDTVTGAQGEIWRYDYDLRGRETANTDPDKGVTKLDYNNADQLISSTNPLGEVVSTEYDDLGREAKRLVDGQLAAEWSYDTVAKGQLTKRVTIVDGHRFTREVAEYDDSYQVADEETVIPAMPGLEGVAGTYVATYTFRPDGSPDRGSLPKIGGLEREVISYTYDDLGRATRVVGTAYPSGTNTVYVDDATWSPYGEVLKRTLGVEDKPQAYQTYVYDDPTRRLTDFYFDRDATVTNVAAVHYGYDRVGNVLSQANVPQQNDGAPRAGASDVQCFQYDGLRRLTQAWTQPVSTCAAEPKAGDVGGVSPYWASYTYHRSGSRDTVTDRRTGAVSSYGYGPADGARPHAVRTVTSGSRVDKYDWDAVGNLERRTYGGVTENLDWNPQGKLTKITGPGGTTRMVYDVDGQRIARIDPGGRATLFVFGHELTVTGGATTATRYYEHGGDTVASRTASTGTATKDVVWLAADHHETALWAVNSVTRVETVRYADPYGARRAGGTGGSWSAGQRGFVGGVEDPNGLALLGARFYDPNLGAFVSVDPLQDTDQPQQWNGYSYANNSPVTLSDPTGLIPLATEGGGAQEDAYWRKNNQRLVLRNNKWTVTSRPKRARTPSPSAGRSPTAPHPPARPKPKDKGDGGKRNSLLGALKGAWLGVAGWQAEQTGAQFRGAAILTGGECAYRHELWVCQQGWLPMKARGGTMYGTTFVTSKNPQSVGTELAMHEKFHRDAQWKRFGPLFGPMYLGAEVTDKWILRQKCNRFEMSAELASDGGGEYHCFS</sequence>
<feature type="region of interest" description="Disordered" evidence="1">
    <location>
        <begin position="48"/>
        <end position="76"/>
    </location>
</feature>
<dbReference type="PANTHER" id="PTHR32305:SF17">
    <property type="entry name" value="TRNA NUCLEASE WAPA"/>
    <property type="match status" value="1"/>
</dbReference>
<dbReference type="InterPro" id="IPR050708">
    <property type="entry name" value="T6SS_VgrG/RHS"/>
</dbReference>
<proteinExistence type="predicted"/>
<dbReference type="PROSITE" id="PS01159">
    <property type="entry name" value="WW_DOMAIN_1"/>
    <property type="match status" value="1"/>
</dbReference>
<dbReference type="PANTHER" id="PTHR32305">
    <property type="match status" value="1"/>
</dbReference>
<feature type="region of interest" description="Disordered" evidence="1">
    <location>
        <begin position="1132"/>
        <end position="1151"/>
    </location>
</feature>
<dbReference type="InterPro" id="IPR001202">
    <property type="entry name" value="WW_dom"/>
</dbReference>
<dbReference type="InterPro" id="IPR022385">
    <property type="entry name" value="Rhs_assc_core"/>
</dbReference>
<feature type="domain" description="WW" evidence="3">
    <location>
        <begin position="389"/>
        <end position="414"/>
    </location>
</feature>
<dbReference type="InterPro" id="IPR031325">
    <property type="entry name" value="RHS_repeat"/>
</dbReference>
<evidence type="ECO:0000256" key="1">
    <source>
        <dbReference type="SAM" id="MobiDB-lite"/>
    </source>
</evidence>
<name>A0ABS0GR62_9ACTN</name>
<reference evidence="4 5" key="1">
    <citation type="submission" date="2020-11" db="EMBL/GenBank/DDBJ databases">
        <title>A novel isolate from a Black sea contaminated sediment with potential to produce alkanes: Plantactinospora alkalitolerans sp. nov.</title>
        <authorList>
            <person name="Carro L."/>
            <person name="Veyisoglu A."/>
            <person name="Guven K."/>
            <person name="Schumann P."/>
            <person name="Klenk H.-P."/>
            <person name="Sahin N."/>
        </authorList>
    </citation>
    <scope>NUCLEOTIDE SEQUENCE [LARGE SCALE GENOMIC DNA]</scope>
    <source>
        <strain evidence="4 5">S1510</strain>
    </source>
</reference>
<dbReference type="NCBIfam" id="TIGR01643">
    <property type="entry name" value="YD_repeat_2x"/>
    <property type="match status" value="4"/>
</dbReference>
<comment type="caution">
    <text evidence="4">The sequence shown here is derived from an EMBL/GenBank/DDBJ whole genome shotgun (WGS) entry which is preliminary data.</text>
</comment>
<dbReference type="NCBIfam" id="TIGR03696">
    <property type="entry name" value="Rhs_assc_core"/>
    <property type="match status" value="1"/>
</dbReference>
<dbReference type="Proteomes" id="UP000638560">
    <property type="component" value="Unassembled WGS sequence"/>
</dbReference>